<keyword evidence="5 11" id="KW-0902">Two-component regulatory system</keyword>
<feature type="region of interest" description="Disordered" evidence="13">
    <location>
        <begin position="143"/>
        <end position="202"/>
    </location>
</feature>
<evidence type="ECO:0000256" key="4">
    <source>
        <dbReference type="ARBA" id="ARBA00022864"/>
    </source>
</evidence>
<dbReference type="InterPro" id="IPR001789">
    <property type="entry name" value="Sig_transdc_resp-reg_receiver"/>
</dbReference>
<feature type="compositionally biased region" description="Acidic residues" evidence="13">
    <location>
        <begin position="184"/>
        <end position="197"/>
    </location>
</feature>
<feature type="domain" description="Response regulatory" evidence="14">
    <location>
        <begin position="21"/>
        <end position="136"/>
    </location>
</feature>
<evidence type="ECO:0000256" key="10">
    <source>
        <dbReference type="ARBA" id="ARBA00023242"/>
    </source>
</evidence>
<reference evidence="16 17" key="1">
    <citation type="journal article" date="2015" name="Proc. Natl. Acad. Sci. U.S.A.">
        <title>The resurrection genome of Boea hygrometrica: A blueprint for survival of dehydration.</title>
        <authorList>
            <person name="Xiao L."/>
            <person name="Yang G."/>
            <person name="Zhang L."/>
            <person name="Yang X."/>
            <person name="Zhao S."/>
            <person name="Ji Z."/>
            <person name="Zhou Q."/>
            <person name="Hu M."/>
            <person name="Wang Y."/>
            <person name="Chen M."/>
            <person name="Xu Y."/>
            <person name="Jin H."/>
            <person name="Xiao X."/>
            <person name="Hu G."/>
            <person name="Bao F."/>
            <person name="Hu Y."/>
            <person name="Wan P."/>
            <person name="Li L."/>
            <person name="Deng X."/>
            <person name="Kuang T."/>
            <person name="Xiang C."/>
            <person name="Zhu J.K."/>
            <person name="Oliver M.J."/>
            <person name="He Y."/>
        </authorList>
    </citation>
    <scope>NUCLEOTIDE SEQUENCE [LARGE SCALE GENOMIC DNA]</scope>
    <source>
        <strain evidence="17">cv. XS01</strain>
    </source>
</reference>
<dbReference type="PROSITE" id="PS50110">
    <property type="entry name" value="RESPONSE_REGULATORY"/>
    <property type="match status" value="1"/>
</dbReference>
<feature type="modified residue" description="4-aspartylphosphate" evidence="12">
    <location>
        <position position="72"/>
    </location>
</feature>
<dbReference type="FunFam" id="1.10.10.60:FF:000007">
    <property type="entry name" value="Two-component response regulator"/>
    <property type="match status" value="1"/>
</dbReference>
<dbReference type="InterPro" id="IPR001005">
    <property type="entry name" value="SANT/Myb"/>
</dbReference>
<evidence type="ECO:0000256" key="8">
    <source>
        <dbReference type="ARBA" id="ARBA00023159"/>
    </source>
</evidence>
<keyword evidence="7 11" id="KW-0238">DNA-binding</keyword>
<dbReference type="Gene3D" id="3.40.50.2300">
    <property type="match status" value="1"/>
</dbReference>
<dbReference type="Pfam" id="PF00249">
    <property type="entry name" value="Myb_DNA-binding"/>
    <property type="match status" value="1"/>
</dbReference>
<comment type="similarity">
    <text evidence="2">Belongs to the ARR family. Type-B subfamily.</text>
</comment>
<dbReference type="Proteomes" id="UP000250235">
    <property type="component" value="Unassembled WGS sequence"/>
</dbReference>
<evidence type="ECO:0000256" key="7">
    <source>
        <dbReference type="ARBA" id="ARBA00023125"/>
    </source>
</evidence>
<dbReference type="EMBL" id="KV019049">
    <property type="protein sequence ID" value="KZV16452.1"/>
    <property type="molecule type" value="Genomic_DNA"/>
</dbReference>
<evidence type="ECO:0000256" key="5">
    <source>
        <dbReference type="ARBA" id="ARBA00023012"/>
    </source>
</evidence>
<dbReference type="InterPro" id="IPR006447">
    <property type="entry name" value="Myb_dom_plants"/>
</dbReference>
<dbReference type="SUPFAM" id="SSF52172">
    <property type="entry name" value="CheY-like"/>
    <property type="match status" value="1"/>
</dbReference>
<dbReference type="SUPFAM" id="SSF46689">
    <property type="entry name" value="Homeodomain-like"/>
    <property type="match status" value="1"/>
</dbReference>
<feature type="compositionally biased region" description="Polar residues" evidence="13">
    <location>
        <begin position="473"/>
        <end position="484"/>
    </location>
</feature>
<evidence type="ECO:0000256" key="3">
    <source>
        <dbReference type="ARBA" id="ARBA00022553"/>
    </source>
</evidence>
<evidence type="ECO:0000313" key="17">
    <source>
        <dbReference type="Proteomes" id="UP000250235"/>
    </source>
</evidence>
<comment type="subcellular location">
    <subcellularLocation>
        <location evidence="1 11">Nucleus</location>
    </subcellularLocation>
</comment>
<dbReference type="PIRSF" id="PIRSF036392">
    <property type="entry name" value="RR_ARR_type-B"/>
    <property type="match status" value="1"/>
</dbReference>
<gene>
    <name evidence="16" type="ORF">F511_10064</name>
</gene>
<dbReference type="InterPro" id="IPR045279">
    <property type="entry name" value="ARR-like"/>
</dbReference>
<dbReference type="GO" id="GO:0009736">
    <property type="term" value="P:cytokinin-activated signaling pathway"/>
    <property type="evidence" value="ECO:0007669"/>
    <property type="project" value="UniProtKB-KW"/>
</dbReference>
<evidence type="ECO:0000256" key="11">
    <source>
        <dbReference type="PIRNR" id="PIRNR036392"/>
    </source>
</evidence>
<evidence type="ECO:0000256" key="1">
    <source>
        <dbReference type="ARBA" id="ARBA00004123"/>
    </source>
</evidence>
<feature type="compositionally biased region" description="Polar residues" evidence="13">
    <location>
        <begin position="496"/>
        <end position="508"/>
    </location>
</feature>
<dbReference type="Pfam" id="PF00072">
    <property type="entry name" value="Response_reg"/>
    <property type="match status" value="1"/>
</dbReference>
<evidence type="ECO:0000256" key="13">
    <source>
        <dbReference type="SAM" id="MobiDB-lite"/>
    </source>
</evidence>
<protein>
    <recommendedName>
        <fullName evidence="11">Two-component response regulator</fullName>
    </recommendedName>
</protein>
<keyword evidence="17" id="KW-1185">Reference proteome</keyword>
<keyword evidence="9 11" id="KW-0804">Transcription</keyword>
<feature type="domain" description="HTH myb-type" evidence="15">
    <location>
        <begin position="200"/>
        <end position="259"/>
    </location>
</feature>
<keyword evidence="10 11" id="KW-0539">Nucleus</keyword>
<comment type="function">
    <text evidence="11">Transcriptional activator that binds specific DNA sequence.</text>
</comment>
<dbReference type="OrthoDB" id="60033at2759"/>
<dbReference type="PROSITE" id="PS51294">
    <property type="entry name" value="HTH_MYB"/>
    <property type="match status" value="1"/>
</dbReference>
<evidence type="ECO:0000256" key="9">
    <source>
        <dbReference type="ARBA" id="ARBA00023163"/>
    </source>
</evidence>
<dbReference type="InterPro" id="IPR017930">
    <property type="entry name" value="Myb_dom"/>
</dbReference>
<dbReference type="GO" id="GO:0003677">
    <property type="term" value="F:DNA binding"/>
    <property type="evidence" value="ECO:0007669"/>
    <property type="project" value="UniProtKB-KW"/>
</dbReference>
<organism evidence="16 17">
    <name type="scientific">Dorcoceras hygrometricum</name>
    <dbReference type="NCBI Taxonomy" id="472368"/>
    <lineage>
        <taxon>Eukaryota</taxon>
        <taxon>Viridiplantae</taxon>
        <taxon>Streptophyta</taxon>
        <taxon>Embryophyta</taxon>
        <taxon>Tracheophyta</taxon>
        <taxon>Spermatophyta</taxon>
        <taxon>Magnoliopsida</taxon>
        <taxon>eudicotyledons</taxon>
        <taxon>Gunneridae</taxon>
        <taxon>Pentapetalae</taxon>
        <taxon>asterids</taxon>
        <taxon>lamiids</taxon>
        <taxon>Lamiales</taxon>
        <taxon>Gesneriaceae</taxon>
        <taxon>Didymocarpoideae</taxon>
        <taxon>Trichosporeae</taxon>
        <taxon>Loxocarpinae</taxon>
        <taxon>Dorcoceras</taxon>
    </lineage>
</organism>
<evidence type="ECO:0000259" key="14">
    <source>
        <dbReference type="PROSITE" id="PS50110"/>
    </source>
</evidence>
<dbReference type="GO" id="GO:0005634">
    <property type="term" value="C:nucleus"/>
    <property type="evidence" value="ECO:0007669"/>
    <property type="project" value="UniProtKB-SubCell"/>
</dbReference>
<keyword evidence="3 12" id="KW-0597">Phosphoprotein</keyword>
<dbReference type="SMART" id="SM00448">
    <property type="entry name" value="REC"/>
    <property type="match status" value="1"/>
</dbReference>
<sequence length="627" mass="69671">MIVEKTNLDNEQSVKFPAGLRVLAVDDDPICLKLLETLLRKCQYHVTTTSQARMALKMLRENKDRFDLIISDVHMPDMDGFKLLELVGLEMDLPVIMLSANSDPKLVMQGVTHGACDYLVKPVRIEELRNIWQHVIRRNKFDSKNQNTSTDQCNSQPGSGEGYVSPTRENPDQHGKFNRKRKEEEDDSEDNGNESEDPATQKKPRVVWSIELHRKFVAAVNHLGIDKAVPKRILDMMNVEGLTRENVASHLQKYRLYLKRISHVTTQQANMAAAFGIKDSPFMRMGSLDGLGDFRTLSGPGRLGNVALSPYATSGVLGRLNSPANMNLRNLTQSPLVQPTHSPNLSNLVGKTHPVLLSSSQNPSLFQGMPSLDLDQIQQKGPLNFNGMDDSKIFAAANTFTDSGAVIGSSSNLFSSNGNNPMMLVRGFGNTSSSNMTSFSSESFNTGITCPSNLLDPGKCNENWQNTIESPKIQPNSLLSTNPFHPQLPLNRMRDNNSSTASYSQNNPIIASVLPQDSRERSCQDLVSDIQNTNQTTNQRWVEQKQNYRQIPNNAFGSLNSQTPENGIFEQKIDEFINSRSSGGGFVHQSYDSLDDLMNAMIKREQDETAANCDFGFDDYAAFGQGV</sequence>
<dbReference type="AlphaFoldDB" id="A0A2Z7AC15"/>
<dbReference type="InterPro" id="IPR011006">
    <property type="entry name" value="CheY-like_superfamily"/>
</dbReference>
<dbReference type="InterPro" id="IPR009057">
    <property type="entry name" value="Homeodomain-like_sf"/>
</dbReference>
<dbReference type="Gene3D" id="1.10.10.60">
    <property type="entry name" value="Homeodomain-like"/>
    <property type="match status" value="1"/>
</dbReference>
<dbReference type="PANTHER" id="PTHR43874:SF205">
    <property type="entry name" value="TWO-COMPONENT RESPONSE REGULATOR ORR23"/>
    <property type="match status" value="1"/>
</dbReference>
<evidence type="ECO:0000259" key="15">
    <source>
        <dbReference type="PROSITE" id="PS51294"/>
    </source>
</evidence>
<keyword evidence="8 11" id="KW-0010">Activator</keyword>
<dbReference type="CDD" id="cd17584">
    <property type="entry name" value="REC_typeB_ARR-like"/>
    <property type="match status" value="1"/>
</dbReference>
<evidence type="ECO:0000256" key="6">
    <source>
        <dbReference type="ARBA" id="ARBA00023015"/>
    </source>
</evidence>
<keyword evidence="4" id="KW-0932">Cytokinin signaling pathway</keyword>
<evidence type="ECO:0000256" key="2">
    <source>
        <dbReference type="ARBA" id="ARBA00006015"/>
    </source>
</evidence>
<dbReference type="GO" id="GO:0000160">
    <property type="term" value="P:phosphorelay signal transduction system"/>
    <property type="evidence" value="ECO:0007669"/>
    <property type="project" value="UniProtKB-KW"/>
</dbReference>
<evidence type="ECO:0000313" key="16">
    <source>
        <dbReference type="EMBL" id="KZV16452.1"/>
    </source>
</evidence>
<evidence type="ECO:0000256" key="12">
    <source>
        <dbReference type="PROSITE-ProRule" id="PRU00169"/>
    </source>
</evidence>
<keyword evidence="6 11" id="KW-0805">Transcription regulation</keyword>
<dbReference type="InterPro" id="IPR017053">
    <property type="entry name" value="Response_reg_B-typ_pln"/>
</dbReference>
<name>A0A2Z7AC15_9LAMI</name>
<feature type="region of interest" description="Disordered" evidence="13">
    <location>
        <begin position="473"/>
        <end position="508"/>
    </location>
</feature>
<dbReference type="GO" id="GO:0003700">
    <property type="term" value="F:DNA-binding transcription factor activity"/>
    <property type="evidence" value="ECO:0007669"/>
    <property type="project" value="UniProtKB-UniRule"/>
</dbReference>
<accession>A0A2Z7AC15</accession>
<dbReference type="PANTHER" id="PTHR43874">
    <property type="entry name" value="TWO-COMPONENT RESPONSE REGULATOR"/>
    <property type="match status" value="1"/>
</dbReference>
<feature type="compositionally biased region" description="Polar residues" evidence="13">
    <location>
        <begin position="144"/>
        <end position="158"/>
    </location>
</feature>
<dbReference type="NCBIfam" id="TIGR01557">
    <property type="entry name" value="myb_SHAQKYF"/>
    <property type="match status" value="1"/>
</dbReference>
<proteinExistence type="inferred from homology"/>